<dbReference type="Proteomes" id="UP000198287">
    <property type="component" value="Unassembled WGS sequence"/>
</dbReference>
<evidence type="ECO:0000256" key="1">
    <source>
        <dbReference type="SAM" id="Phobius"/>
    </source>
</evidence>
<dbReference type="EMBL" id="LNIX01000004">
    <property type="protein sequence ID" value="OXA55687.1"/>
    <property type="molecule type" value="Genomic_DNA"/>
</dbReference>
<feature type="transmembrane region" description="Helical" evidence="1">
    <location>
        <begin position="89"/>
        <end position="111"/>
    </location>
</feature>
<gene>
    <name evidence="2" type="ORF">Fcan01_08578</name>
</gene>
<keyword evidence="1" id="KW-0472">Membrane</keyword>
<dbReference type="AlphaFoldDB" id="A0A226EF27"/>
<keyword evidence="1" id="KW-0812">Transmembrane</keyword>
<protein>
    <recommendedName>
        <fullName evidence="4">Transmembrane protein</fullName>
    </recommendedName>
</protein>
<keyword evidence="3" id="KW-1185">Reference proteome</keyword>
<reference evidence="2 3" key="1">
    <citation type="submission" date="2015-12" db="EMBL/GenBank/DDBJ databases">
        <title>The genome of Folsomia candida.</title>
        <authorList>
            <person name="Faddeeva A."/>
            <person name="Derks M.F."/>
            <person name="Anvar Y."/>
            <person name="Smit S."/>
            <person name="Van Straalen N."/>
            <person name="Roelofs D."/>
        </authorList>
    </citation>
    <scope>NUCLEOTIDE SEQUENCE [LARGE SCALE GENOMIC DNA]</scope>
    <source>
        <strain evidence="2 3">VU population</strain>
        <tissue evidence="2">Whole body</tissue>
    </source>
</reference>
<evidence type="ECO:0008006" key="4">
    <source>
        <dbReference type="Google" id="ProtNLM"/>
    </source>
</evidence>
<proteinExistence type="predicted"/>
<feature type="transmembrane region" description="Helical" evidence="1">
    <location>
        <begin position="44"/>
        <end position="62"/>
    </location>
</feature>
<organism evidence="2 3">
    <name type="scientific">Folsomia candida</name>
    <name type="common">Springtail</name>
    <dbReference type="NCBI Taxonomy" id="158441"/>
    <lineage>
        <taxon>Eukaryota</taxon>
        <taxon>Metazoa</taxon>
        <taxon>Ecdysozoa</taxon>
        <taxon>Arthropoda</taxon>
        <taxon>Hexapoda</taxon>
        <taxon>Collembola</taxon>
        <taxon>Entomobryomorpha</taxon>
        <taxon>Isotomoidea</taxon>
        <taxon>Isotomidae</taxon>
        <taxon>Proisotominae</taxon>
        <taxon>Folsomia</taxon>
    </lineage>
</organism>
<sequence length="225" mass="26281">MHRPGDILNEVKGQKSEVQRQKSQIFLENDTCTSSPHLTPLRQFIISVSALILFLIVPHFSLDRHNFPGHTHPSFPVRRTTDEPRRPHISFFFSVEFAGFMCLSFCSCWVLPRDEFLAGWKDGRFTGYKTPIKRFPALCANDENDPLIAPPRLIRSFSLPWVHLDCFVTFTEKLRRFLCPLNATYFLALGSLRRMHRCHLHRKIQILMPPFPVSFKRRLNLNHPV</sequence>
<accession>A0A226EF27</accession>
<evidence type="ECO:0000313" key="3">
    <source>
        <dbReference type="Proteomes" id="UP000198287"/>
    </source>
</evidence>
<keyword evidence="1" id="KW-1133">Transmembrane helix</keyword>
<comment type="caution">
    <text evidence="2">The sequence shown here is derived from an EMBL/GenBank/DDBJ whole genome shotgun (WGS) entry which is preliminary data.</text>
</comment>
<evidence type="ECO:0000313" key="2">
    <source>
        <dbReference type="EMBL" id="OXA55687.1"/>
    </source>
</evidence>
<name>A0A226EF27_FOLCA</name>